<accession>E8LYH1</accession>
<dbReference type="GO" id="GO:0016020">
    <property type="term" value="C:membrane"/>
    <property type="evidence" value="ECO:0007669"/>
    <property type="project" value="InterPro"/>
</dbReference>
<comment type="caution">
    <text evidence="3">The sequence shown here is derived from an EMBL/GenBank/DDBJ whole genome shotgun (WGS) entry which is preliminary data.</text>
</comment>
<feature type="transmembrane region" description="Helical" evidence="1">
    <location>
        <begin position="120"/>
        <end position="141"/>
    </location>
</feature>
<organism evidence="3 4">
    <name type="scientific">Vibrio brasiliensis LMG 20546</name>
    <dbReference type="NCBI Taxonomy" id="945543"/>
    <lineage>
        <taxon>Bacteria</taxon>
        <taxon>Pseudomonadati</taxon>
        <taxon>Pseudomonadota</taxon>
        <taxon>Gammaproteobacteria</taxon>
        <taxon>Vibrionales</taxon>
        <taxon>Vibrionaceae</taxon>
        <taxon>Vibrio</taxon>
        <taxon>Vibrio oreintalis group</taxon>
    </lineage>
</organism>
<sequence>MSLFAVCLVVISAFLHAGWNLLSKNNKSSGKAFFLSSSAAASLLLTPYVLWYLNDTDYASLSLSFWWVLVISGVAQVIYLISLSFAYKYGDIGVIYPIARALPVLMVGVGTALLGYHLSLMVWVGFGFITIGCLLVPLLSLKQFHISDYANVGVLWALVAAVGTTGYSILDKEALVILAHELETVTGEVQSAIFYLALQFWVIFAVISVYLIASRQWGEFSAAWQIRKPSAMAGAMMATTYGLVLYAMTMTDNVSYVVALRQTSIVFGLILGVVFLKERFALTRCAGTGLIFIGLVMTVI</sequence>
<dbReference type="Proteomes" id="UP000004371">
    <property type="component" value="Unassembled WGS sequence"/>
</dbReference>
<dbReference type="Gene3D" id="1.10.3730.20">
    <property type="match status" value="2"/>
</dbReference>
<dbReference type="eggNOG" id="COG0697">
    <property type="taxonomic scope" value="Bacteria"/>
</dbReference>
<feature type="transmembrane region" description="Helical" evidence="1">
    <location>
        <begin position="192"/>
        <end position="211"/>
    </location>
</feature>
<dbReference type="OrthoDB" id="9783707at2"/>
<feature type="domain" description="EamA" evidence="2">
    <location>
        <begin position="4"/>
        <end position="136"/>
    </location>
</feature>
<protein>
    <submittedName>
        <fullName evidence="3">Putative permease of the drug/metabolite transporter (DMT) superfamily protein</fullName>
    </submittedName>
</protein>
<evidence type="ECO:0000256" key="1">
    <source>
        <dbReference type="SAM" id="Phobius"/>
    </source>
</evidence>
<gene>
    <name evidence="3" type="ORF">VIBR0546_02960</name>
</gene>
<feature type="transmembrane region" description="Helical" evidence="1">
    <location>
        <begin position="94"/>
        <end position="114"/>
    </location>
</feature>
<keyword evidence="1" id="KW-1133">Transmembrane helix</keyword>
<feature type="transmembrane region" description="Helical" evidence="1">
    <location>
        <begin position="254"/>
        <end position="276"/>
    </location>
</feature>
<feature type="transmembrane region" description="Helical" evidence="1">
    <location>
        <begin position="153"/>
        <end position="170"/>
    </location>
</feature>
<evidence type="ECO:0000259" key="2">
    <source>
        <dbReference type="Pfam" id="PF00892"/>
    </source>
</evidence>
<dbReference type="RefSeq" id="WP_006880899.1">
    <property type="nucleotide sequence ID" value="NZ_AEVS01000090.1"/>
</dbReference>
<dbReference type="Pfam" id="PF00892">
    <property type="entry name" value="EamA"/>
    <property type="match status" value="1"/>
</dbReference>
<feature type="transmembrane region" description="Helical" evidence="1">
    <location>
        <begin position="65"/>
        <end position="87"/>
    </location>
</feature>
<feature type="transmembrane region" description="Helical" evidence="1">
    <location>
        <begin position="34"/>
        <end position="53"/>
    </location>
</feature>
<feature type="transmembrane region" description="Helical" evidence="1">
    <location>
        <begin position="6"/>
        <end position="22"/>
    </location>
</feature>
<dbReference type="SUPFAM" id="SSF103481">
    <property type="entry name" value="Multidrug resistance efflux transporter EmrE"/>
    <property type="match status" value="2"/>
</dbReference>
<dbReference type="InterPro" id="IPR037185">
    <property type="entry name" value="EmrE-like"/>
</dbReference>
<proteinExistence type="predicted"/>
<dbReference type="STRING" id="945543.VIBR0546_02960"/>
<evidence type="ECO:0000313" key="3">
    <source>
        <dbReference type="EMBL" id="EGA64259.1"/>
    </source>
</evidence>
<dbReference type="InterPro" id="IPR000620">
    <property type="entry name" value="EamA_dom"/>
</dbReference>
<feature type="transmembrane region" description="Helical" evidence="1">
    <location>
        <begin position="281"/>
        <end position="299"/>
    </location>
</feature>
<keyword evidence="1" id="KW-0472">Membrane</keyword>
<feature type="transmembrane region" description="Helical" evidence="1">
    <location>
        <begin position="231"/>
        <end position="248"/>
    </location>
</feature>
<keyword evidence="1" id="KW-0812">Transmembrane</keyword>
<name>E8LYH1_9VIBR</name>
<reference evidence="3 4" key="1">
    <citation type="journal article" date="2012" name="Int. J. Syst. Evol. Microbiol.">
        <title>Vibrio caribbeanicus sp. nov., isolated from the marine sponge Scleritoderma cyanea.</title>
        <authorList>
            <person name="Hoffmann M."/>
            <person name="Monday S.R."/>
            <person name="Allard M.W."/>
            <person name="Strain E.A."/>
            <person name="Whittaker P."/>
            <person name="Naum M."/>
            <person name="McCarthy P.J."/>
            <person name="Lopez J.V."/>
            <person name="Fischer M."/>
            <person name="Brown E.W."/>
        </authorList>
    </citation>
    <scope>NUCLEOTIDE SEQUENCE [LARGE SCALE GENOMIC DNA]</scope>
    <source>
        <strain evidence="3 4">LMG 20546</strain>
    </source>
</reference>
<keyword evidence="4" id="KW-1185">Reference proteome</keyword>
<dbReference type="AlphaFoldDB" id="E8LYH1"/>
<evidence type="ECO:0000313" key="4">
    <source>
        <dbReference type="Proteomes" id="UP000004371"/>
    </source>
</evidence>
<dbReference type="EMBL" id="AEVS01000090">
    <property type="protein sequence ID" value="EGA64259.1"/>
    <property type="molecule type" value="Genomic_DNA"/>
</dbReference>